<dbReference type="SUPFAM" id="SSF54593">
    <property type="entry name" value="Glyoxalase/Bleomycin resistance protein/Dihydroxybiphenyl dioxygenase"/>
    <property type="match status" value="1"/>
</dbReference>
<dbReference type="RefSeq" id="WP_204041127.1">
    <property type="nucleotide sequence ID" value="NZ_BOOA01000018.1"/>
</dbReference>
<gene>
    <name evidence="2" type="ORF">Aph01nite_26670</name>
</gene>
<name>A0A919QDN9_9ACTN</name>
<dbReference type="Gene3D" id="3.10.180.10">
    <property type="entry name" value="2,3-Dihydroxybiphenyl 1,2-Dioxygenase, domain 1"/>
    <property type="match status" value="1"/>
</dbReference>
<comment type="caution">
    <text evidence="2">The sequence shown here is derived from an EMBL/GenBank/DDBJ whole genome shotgun (WGS) entry which is preliminary data.</text>
</comment>
<protein>
    <recommendedName>
        <fullName evidence="1">Glyoxalase-like domain-containing protein</fullName>
    </recommendedName>
</protein>
<keyword evidence="3" id="KW-1185">Reference proteome</keyword>
<evidence type="ECO:0000313" key="2">
    <source>
        <dbReference type="EMBL" id="GIH24357.1"/>
    </source>
</evidence>
<evidence type="ECO:0000259" key="1">
    <source>
        <dbReference type="Pfam" id="PF13468"/>
    </source>
</evidence>
<evidence type="ECO:0000313" key="3">
    <source>
        <dbReference type="Proteomes" id="UP000640052"/>
    </source>
</evidence>
<dbReference type="InterPro" id="IPR025870">
    <property type="entry name" value="Glyoxalase-like_dom"/>
</dbReference>
<dbReference type="Pfam" id="PF13468">
    <property type="entry name" value="Glyoxalase_3"/>
    <property type="match status" value="1"/>
</dbReference>
<sequence length="228" mass="24389">MSTLIQATVAVHDLTTAGIRERLSLAPGFPDPELASWGITNEILTLGETYIELVAPTGPSSRLNRFLTDGEGGYLLALRVPATATLTRRCAERGVRVIHQQDFHGATITQLHPADLGVLVEADEIPPGRAWHYDTWPAAGVDTSPQAGDILAADVAVADPAAMAELWAYLFDAEVLPGGVVRVESRVVRFVPVQGRRGLVGVDLRATGSREETVELAGLRIRLVPEGS</sequence>
<accession>A0A919QDN9</accession>
<dbReference type="AlphaFoldDB" id="A0A919QDN9"/>
<reference evidence="2" key="1">
    <citation type="submission" date="2021-01" db="EMBL/GenBank/DDBJ databases">
        <title>Whole genome shotgun sequence of Acrocarpospora phusangensis NBRC 108782.</title>
        <authorList>
            <person name="Komaki H."/>
            <person name="Tamura T."/>
        </authorList>
    </citation>
    <scope>NUCLEOTIDE SEQUENCE</scope>
    <source>
        <strain evidence="2">NBRC 108782</strain>
    </source>
</reference>
<organism evidence="2 3">
    <name type="scientific">Acrocarpospora phusangensis</name>
    <dbReference type="NCBI Taxonomy" id="1070424"/>
    <lineage>
        <taxon>Bacteria</taxon>
        <taxon>Bacillati</taxon>
        <taxon>Actinomycetota</taxon>
        <taxon>Actinomycetes</taxon>
        <taxon>Streptosporangiales</taxon>
        <taxon>Streptosporangiaceae</taxon>
        <taxon>Acrocarpospora</taxon>
    </lineage>
</organism>
<feature type="domain" description="Glyoxalase-like" evidence="1">
    <location>
        <begin position="9"/>
        <end position="170"/>
    </location>
</feature>
<dbReference type="EMBL" id="BOOA01000018">
    <property type="protein sequence ID" value="GIH24357.1"/>
    <property type="molecule type" value="Genomic_DNA"/>
</dbReference>
<dbReference type="Proteomes" id="UP000640052">
    <property type="component" value="Unassembled WGS sequence"/>
</dbReference>
<dbReference type="InterPro" id="IPR029068">
    <property type="entry name" value="Glyas_Bleomycin-R_OHBP_Dase"/>
</dbReference>
<proteinExistence type="predicted"/>